<feature type="region of interest" description="Disordered" evidence="1">
    <location>
        <begin position="114"/>
        <end position="133"/>
    </location>
</feature>
<evidence type="ECO:0000256" key="1">
    <source>
        <dbReference type="SAM" id="MobiDB-lite"/>
    </source>
</evidence>
<dbReference type="EMBL" id="AOLR01000017">
    <property type="protein sequence ID" value="EMA13893.1"/>
    <property type="molecule type" value="Genomic_DNA"/>
</dbReference>
<evidence type="ECO:0000313" key="3">
    <source>
        <dbReference type="Proteomes" id="UP000011659"/>
    </source>
</evidence>
<name>M0JZF7_9EURY</name>
<comment type="caution">
    <text evidence="2">The sequence shown here is derived from an EMBL/GenBank/DDBJ whole genome shotgun (WGS) entry which is preliminary data.</text>
</comment>
<keyword evidence="3" id="KW-1185">Reference proteome</keyword>
<proteinExistence type="predicted"/>
<organism evidence="2 3">
    <name type="scientific">Haloarcula marismortui ATCC 33800</name>
    <dbReference type="NCBI Taxonomy" id="662476"/>
    <lineage>
        <taxon>Archaea</taxon>
        <taxon>Methanobacteriati</taxon>
        <taxon>Methanobacteriota</taxon>
        <taxon>Stenosarchaea group</taxon>
        <taxon>Halobacteria</taxon>
        <taxon>Halobacteriales</taxon>
        <taxon>Haloarculaceae</taxon>
        <taxon>Haloarcula</taxon>
    </lineage>
</organism>
<accession>M0JZF7</accession>
<protein>
    <submittedName>
        <fullName evidence="2">Uncharacterized protein</fullName>
    </submittedName>
</protein>
<gene>
    <name evidence="2" type="ORF">C436_08539</name>
</gene>
<dbReference type="AlphaFoldDB" id="M0JZF7"/>
<sequence length="133" mass="14920">MFATRADVCEVVRGDARDRDRMLGCLGREFCVYNRNYSEINPAENVSLEEPFVAIPLANDPEKSKPPSSPDIQNELTIRVLCQTDVRTVELANIRLANVDFGRHEIRIRFTKPITGDETAPHIGQGPPTPETK</sequence>
<evidence type="ECO:0000313" key="2">
    <source>
        <dbReference type="EMBL" id="EMA13893.1"/>
    </source>
</evidence>
<reference evidence="2 3" key="1">
    <citation type="journal article" date="2014" name="PLoS Genet.">
        <title>Phylogenetically driven sequencing of extremely halophilic archaea reveals strategies for static and dynamic osmo-response.</title>
        <authorList>
            <person name="Becker E.A."/>
            <person name="Seitzer P.M."/>
            <person name="Tritt A."/>
            <person name="Larsen D."/>
            <person name="Krusor M."/>
            <person name="Yao A.I."/>
            <person name="Wu D."/>
            <person name="Madern D."/>
            <person name="Eisen J.A."/>
            <person name="Darling A.E."/>
            <person name="Facciotti M.T."/>
        </authorList>
    </citation>
    <scope>NUCLEOTIDE SEQUENCE [LARGE SCALE GENOMIC DNA]</scope>
    <source>
        <strain evidence="2 3">ATCC 33800</strain>
    </source>
</reference>
<dbReference type="Proteomes" id="UP000011659">
    <property type="component" value="Unassembled WGS sequence"/>
</dbReference>